<comment type="pathway">
    <text evidence="3">Lipid metabolism.</text>
</comment>
<dbReference type="Gene3D" id="3.90.1150.10">
    <property type="entry name" value="Aspartate Aminotransferase, domain 1"/>
    <property type="match status" value="1"/>
</dbReference>
<gene>
    <name evidence="12 14" type="primary">hisC</name>
    <name evidence="14" type="ORF">GLV81_13530</name>
</gene>
<evidence type="ECO:0000256" key="11">
    <source>
        <dbReference type="ARBA" id="ARBA00047481"/>
    </source>
</evidence>
<evidence type="ECO:0000256" key="4">
    <source>
        <dbReference type="ARBA" id="ARBA00007970"/>
    </source>
</evidence>
<evidence type="ECO:0000256" key="12">
    <source>
        <dbReference type="HAMAP-Rule" id="MF_01023"/>
    </source>
</evidence>
<dbReference type="Gene3D" id="3.40.640.10">
    <property type="entry name" value="Type I PLP-dependent aspartate aminotransferase-like (Major domain)"/>
    <property type="match status" value="1"/>
</dbReference>
<dbReference type="EMBL" id="CP046566">
    <property type="protein sequence ID" value="QGW28987.1"/>
    <property type="molecule type" value="Genomic_DNA"/>
</dbReference>
<dbReference type="InterPro" id="IPR001917">
    <property type="entry name" value="Aminotrans_II_pyridoxalP_BS"/>
</dbReference>
<evidence type="ECO:0000256" key="3">
    <source>
        <dbReference type="ARBA" id="ARBA00005189"/>
    </source>
</evidence>
<comment type="catalytic activity">
    <reaction evidence="11 12">
        <text>L-histidinol phosphate + 2-oxoglutarate = 3-(imidazol-4-yl)-2-oxopropyl phosphate + L-glutamate</text>
        <dbReference type="Rhea" id="RHEA:23744"/>
        <dbReference type="ChEBI" id="CHEBI:16810"/>
        <dbReference type="ChEBI" id="CHEBI:29985"/>
        <dbReference type="ChEBI" id="CHEBI:57766"/>
        <dbReference type="ChEBI" id="CHEBI:57980"/>
        <dbReference type="EC" id="2.6.1.9"/>
    </reaction>
</comment>
<keyword evidence="6 12" id="KW-0032">Aminotransferase</keyword>
<dbReference type="InterPro" id="IPR004839">
    <property type="entry name" value="Aminotransferase_I/II_large"/>
</dbReference>
<dbReference type="Pfam" id="PF00155">
    <property type="entry name" value="Aminotran_1_2"/>
    <property type="match status" value="1"/>
</dbReference>
<keyword evidence="8 12" id="KW-0808">Transferase</keyword>
<protein>
    <recommendedName>
        <fullName evidence="12">Histidinol-phosphate aminotransferase</fullName>
        <ecNumber evidence="12">2.6.1.9</ecNumber>
    </recommendedName>
    <alternativeName>
        <fullName evidence="12">Imidazole acetol-phosphate transaminase</fullName>
    </alternativeName>
</protein>
<dbReference type="InterPro" id="IPR005861">
    <property type="entry name" value="HisP_aminotrans"/>
</dbReference>
<dbReference type="NCBIfam" id="TIGR01141">
    <property type="entry name" value="hisC"/>
    <property type="match status" value="1"/>
</dbReference>
<dbReference type="UniPathway" id="UPA00031">
    <property type="reaction ID" value="UER00012"/>
</dbReference>
<dbReference type="EC" id="2.6.1.9" evidence="12"/>
<name>A0A6I6G8X1_9BACT</name>
<dbReference type="CDD" id="cd00609">
    <property type="entry name" value="AAT_like"/>
    <property type="match status" value="1"/>
</dbReference>
<evidence type="ECO:0000256" key="10">
    <source>
        <dbReference type="ARBA" id="ARBA00023102"/>
    </source>
</evidence>
<dbReference type="GO" id="GO:0030170">
    <property type="term" value="F:pyridoxal phosphate binding"/>
    <property type="evidence" value="ECO:0007669"/>
    <property type="project" value="InterPro"/>
</dbReference>
<evidence type="ECO:0000256" key="2">
    <source>
        <dbReference type="ARBA" id="ARBA00005011"/>
    </source>
</evidence>
<keyword evidence="15" id="KW-1185">Reference proteome</keyword>
<dbReference type="PROSITE" id="PS00599">
    <property type="entry name" value="AA_TRANSFER_CLASS_2"/>
    <property type="match status" value="1"/>
</dbReference>
<dbReference type="HAMAP" id="MF_01023">
    <property type="entry name" value="HisC_aminotrans_2"/>
    <property type="match status" value="1"/>
</dbReference>
<dbReference type="GO" id="GO:0000105">
    <property type="term" value="P:L-histidine biosynthetic process"/>
    <property type="evidence" value="ECO:0007669"/>
    <property type="project" value="UniProtKB-UniRule"/>
</dbReference>
<dbReference type="AlphaFoldDB" id="A0A6I6G8X1"/>
<evidence type="ECO:0000256" key="9">
    <source>
        <dbReference type="ARBA" id="ARBA00022898"/>
    </source>
</evidence>
<feature type="domain" description="Aminotransferase class I/classII large" evidence="13">
    <location>
        <begin position="51"/>
        <end position="344"/>
    </location>
</feature>
<dbReference type="SUPFAM" id="SSF53383">
    <property type="entry name" value="PLP-dependent transferases"/>
    <property type="match status" value="1"/>
</dbReference>
<comment type="similarity">
    <text evidence="4 12">Belongs to the class-II pyridoxal-phosphate-dependent aminotransferase family. Histidinol-phosphate aminotransferase subfamily.</text>
</comment>
<dbReference type="PANTHER" id="PTHR42885">
    <property type="entry name" value="HISTIDINOL-PHOSPHATE AMINOTRANSFERASE-RELATED"/>
    <property type="match status" value="1"/>
</dbReference>
<dbReference type="GO" id="GO:0004400">
    <property type="term" value="F:histidinol-phosphate transaminase activity"/>
    <property type="evidence" value="ECO:0007669"/>
    <property type="project" value="UniProtKB-UniRule"/>
</dbReference>
<accession>A0A6I6G8X1</accession>
<proteinExistence type="inferred from homology"/>
<keyword evidence="9 12" id="KW-0663">Pyridoxal phosphate</keyword>
<evidence type="ECO:0000256" key="6">
    <source>
        <dbReference type="ARBA" id="ARBA00022576"/>
    </source>
</evidence>
<dbReference type="KEGG" id="fls:GLV81_13530"/>
<evidence type="ECO:0000256" key="5">
    <source>
        <dbReference type="ARBA" id="ARBA00011738"/>
    </source>
</evidence>
<evidence type="ECO:0000256" key="7">
    <source>
        <dbReference type="ARBA" id="ARBA00022605"/>
    </source>
</evidence>
<evidence type="ECO:0000259" key="13">
    <source>
        <dbReference type="Pfam" id="PF00155"/>
    </source>
</evidence>
<comment type="subunit">
    <text evidence="5 12">Homodimer.</text>
</comment>
<organism evidence="14 15">
    <name type="scientific">Phnomibacter ginsenosidimutans</name>
    <dbReference type="NCBI Taxonomy" id="2676868"/>
    <lineage>
        <taxon>Bacteria</taxon>
        <taxon>Pseudomonadati</taxon>
        <taxon>Bacteroidota</taxon>
        <taxon>Chitinophagia</taxon>
        <taxon>Chitinophagales</taxon>
        <taxon>Chitinophagaceae</taxon>
        <taxon>Phnomibacter</taxon>
    </lineage>
</organism>
<dbReference type="Proteomes" id="UP000426027">
    <property type="component" value="Chromosome"/>
</dbReference>
<dbReference type="InterPro" id="IPR015422">
    <property type="entry name" value="PyrdxlP-dep_Trfase_small"/>
</dbReference>
<reference evidence="14 15" key="1">
    <citation type="submission" date="2019-11" db="EMBL/GenBank/DDBJ databases">
        <authorList>
            <person name="Im W.T."/>
        </authorList>
    </citation>
    <scope>NUCLEOTIDE SEQUENCE [LARGE SCALE GENOMIC DNA]</scope>
    <source>
        <strain evidence="14 15">SB-02</strain>
    </source>
</reference>
<dbReference type="RefSeq" id="WP_157479340.1">
    <property type="nucleotide sequence ID" value="NZ_CP046566.1"/>
</dbReference>
<sequence length="360" mass="40840">MFDINNLVRENIKKLTPYSSARDEFKGEAKVYLDANENSLGSPLMKWYNRYPDPLQWKVKEKLSEIKTVPPQNMFLGNGSDECIDLLYRAFCNPGKDNVIICPPTYGMYEVSANINDIEVRKAPLLDDFQLNLAHIEQLADANTKIIWICSPNNPTGNSLNREDIETVLNNFNGLVVVDEAYINFSRQRSFLKELTEYPNLVVMQTLSKAWGLAGLRLGMMFASEAIINIINKVKPPYNIGQHTQEIVLQALENTDQVNDMIMMIVDMRYALEEVFNQMPIVEKIYPSDANFLLVKMQNADEVYNYLLNEGIVVRNRSKVTLCEGGLRITVGTEQENTALVDALGSYIGQLKFEKATNNG</sequence>
<evidence type="ECO:0000256" key="1">
    <source>
        <dbReference type="ARBA" id="ARBA00001933"/>
    </source>
</evidence>
<evidence type="ECO:0000313" key="14">
    <source>
        <dbReference type="EMBL" id="QGW28987.1"/>
    </source>
</evidence>
<keyword evidence="10 12" id="KW-0368">Histidine biosynthesis</keyword>
<keyword evidence="7 12" id="KW-0028">Amino-acid biosynthesis</keyword>
<comment type="pathway">
    <text evidence="2 12">Amino-acid biosynthesis; L-histidine biosynthesis; L-histidine from 5-phospho-alpha-D-ribose 1-diphosphate: step 7/9.</text>
</comment>
<evidence type="ECO:0000256" key="8">
    <source>
        <dbReference type="ARBA" id="ARBA00022679"/>
    </source>
</evidence>
<feature type="modified residue" description="N6-(pyridoxal phosphate)lysine" evidence="12">
    <location>
        <position position="209"/>
    </location>
</feature>
<dbReference type="InterPro" id="IPR015424">
    <property type="entry name" value="PyrdxlP-dep_Trfase"/>
</dbReference>
<dbReference type="InterPro" id="IPR015421">
    <property type="entry name" value="PyrdxlP-dep_Trfase_major"/>
</dbReference>
<comment type="cofactor">
    <cofactor evidence="1 12">
        <name>pyridoxal 5'-phosphate</name>
        <dbReference type="ChEBI" id="CHEBI:597326"/>
    </cofactor>
</comment>
<evidence type="ECO:0000313" key="15">
    <source>
        <dbReference type="Proteomes" id="UP000426027"/>
    </source>
</evidence>
<dbReference type="PANTHER" id="PTHR42885:SF2">
    <property type="entry name" value="HISTIDINOL-PHOSPHATE AMINOTRANSFERASE"/>
    <property type="match status" value="1"/>
</dbReference>